<dbReference type="GO" id="GO:0015074">
    <property type="term" value="P:DNA integration"/>
    <property type="evidence" value="ECO:0007669"/>
    <property type="project" value="InterPro"/>
</dbReference>
<dbReference type="InterPro" id="IPR012337">
    <property type="entry name" value="RNaseH-like_sf"/>
</dbReference>
<gene>
    <name evidence="12" type="ORF">CAEBREN_12673</name>
</gene>
<dbReference type="OMA" id="HRITCAN"/>
<dbReference type="EC" id="2.7.7.49" evidence="1"/>
<dbReference type="InterPro" id="IPR001878">
    <property type="entry name" value="Znf_CCHC"/>
</dbReference>
<feature type="region of interest" description="Disordered" evidence="9">
    <location>
        <begin position="1198"/>
        <end position="1357"/>
    </location>
</feature>
<dbReference type="Proteomes" id="UP000008068">
    <property type="component" value="Unassembled WGS sequence"/>
</dbReference>
<evidence type="ECO:0000259" key="11">
    <source>
        <dbReference type="PROSITE" id="PS50994"/>
    </source>
</evidence>
<dbReference type="PANTHER" id="PTHR37984">
    <property type="entry name" value="PROTEIN CBG26694"/>
    <property type="match status" value="1"/>
</dbReference>
<dbReference type="GO" id="GO:0008270">
    <property type="term" value="F:zinc ion binding"/>
    <property type="evidence" value="ECO:0007669"/>
    <property type="project" value="UniProtKB-KW"/>
</dbReference>
<accession>G0N2P9</accession>
<feature type="region of interest" description="Disordered" evidence="9">
    <location>
        <begin position="308"/>
        <end position="339"/>
    </location>
</feature>
<sequence length="1357" mass="152000">MVEETAGKTSAQTIAEALALISQQMAAQQEMNQRFMEQYVQGGAGEPRATAGGSGRVSSNARLMSDLARRVSKFQYDLGDPDGYRRWINRNKLTFTEDGAPLSEREKVRLLLGALEDSTYQRFLDAQTGDEDIYEKGFEEVLGLLDKTFGDHRSLMVRRQACLAINRSSGEFTDPLAYSNFVSQSVIDAKLSSMSSDDWSIFLFLRGLTGPEDAEAKLFLMQFVESSERKNEKLTLSTVYDEWIRFSQLKTQSKVVAPNKPAPRLDVNWVQKKSAHGKKQEKKPGEKDAQHRSPKKITCFSCGEVGHKSPDCPTKPTQGSRPKANASKSNTPKSTQIISVDGVDITSETDTKKHMTVVVEGQEVEFQLDTGSEITLLNAVSWEVIGSPRLEPVNHRITCANGSAMKVLGRAKVSFQLKGSHYSEFVYVREKETNLIGMSWISKSPVMREALDTIINSVTEDAIANQDSSLGPTLLKQFPQVFAPGLGLCKVERAKFRTVEGAKPIFKKARPVPYGSQTAVESELSRLQVLGVIEPVTYSEWAFPIVVTKKKEAGKVRACGDYKCSGLNASLQDECHPLPTSEDIFGRLQGKVFSQIDLRDAYLQVELDDESQKLAVINTHLGLFRYKRMAFGLKTAPAIFQKIMDKMISGIPGVAAYLDDLIVATDTVEEHREILFKLFDRIQDQIEKEGLALIYTVTKCHKFVYGRKFRLQTDHRPLLAIFGSHRDLPVHSQNRLVRWATTLLAYDFDLSYVRTTQFAKADWLSRMIQDYPRDTDDEVVIAAITGGDDMEDTTRLSFGPITAERIRIDSEIDPELEEIMSIVESNKWKPKPSSFFEKEWRNVKDRLKIVKGCLLLDERVVVPKSLQKQVLVELHMGHPGIVAMKQKARAFMFWKGIDKDIEKVVKTCPNCQENAKMPIVTPLQPWPLPVKPWSRIHVDFCGPVDGSYFLVIVDALTKYAEVKMTKNISALTTVELIEEVFTCHGYPELIVSDNGTQFVSGLFQNMCRNYGIEHKTTATYYPRSNGAAERFVDTLKRGLSKIKGTGSVTKQILNQFLFHYRNTPHAALDGKTPADVHFSRTVRTKLSLLVPNPKPASGASLSEYQSRMKENYDKRNRARVTKFQVDEPVFVRVTRGNKQIWGYGVIRKRVGKVLYLVQVDDRVQRCHTNQLRKRQIPEKVNEFVEKIYPIFFGTSDSPTFDSNGGGSGSPRSDSSGLVELNSPRSMNNSPYRDRNTTMLAPSSPSSPALPTPVTILGRDSSSNGSSARNGHPPEATSNPSLTLRRSTRTRNPPNRFDPCNPPPTHLSSIGSAQPYQSLPNRGVPHRQHTSTLAHQRGTSSMKGEGVADGVRDRPAWR</sequence>
<dbReference type="Pfam" id="PF00665">
    <property type="entry name" value="rve"/>
    <property type="match status" value="1"/>
</dbReference>
<feature type="compositionally biased region" description="Low complexity" evidence="9">
    <location>
        <begin position="1239"/>
        <end position="1248"/>
    </location>
</feature>
<keyword evidence="2" id="KW-0808">Transferase</keyword>
<dbReference type="OrthoDB" id="5861663at2759"/>
<evidence type="ECO:0000256" key="3">
    <source>
        <dbReference type="ARBA" id="ARBA00022695"/>
    </source>
</evidence>
<feature type="compositionally biased region" description="Polar residues" evidence="9">
    <location>
        <begin position="1329"/>
        <end position="1341"/>
    </location>
</feature>
<dbReference type="PROSITE" id="PS50158">
    <property type="entry name" value="ZF_CCHC"/>
    <property type="match status" value="1"/>
</dbReference>
<dbReference type="SUPFAM" id="SSF56672">
    <property type="entry name" value="DNA/RNA polymerases"/>
    <property type="match status" value="1"/>
</dbReference>
<dbReference type="eggNOG" id="KOG0017">
    <property type="taxonomic scope" value="Eukaryota"/>
</dbReference>
<dbReference type="InterPro" id="IPR036397">
    <property type="entry name" value="RNaseH_sf"/>
</dbReference>
<dbReference type="GO" id="GO:0003676">
    <property type="term" value="F:nucleic acid binding"/>
    <property type="evidence" value="ECO:0007669"/>
    <property type="project" value="InterPro"/>
</dbReference>
<dbReference type="GO" id="GO:0016787">
    <property type="term" value="F:hydrolase activity"/>
    <property type="evidence" value="ECO:0007669"/>
    <property type="project" value="UniProtKB-KW"/>
</dbReference>
<protein>
    <recommendedName>
        <fullName evidence="1">RNA-directed DNA polymerase</fullName>
        <ecNumber evidence="1">2.7.7.49</ecNumber>
    </recommendedName>
</protein>
<feature type="domain" description="CCHC-type" evidence="10">
    <location>
        <begin position="299"/>
        <end position="313"/>
    </location>
</feature>
<evidence type="ECO:0000256" key="2">
    <source>
        <dbReference type="ARBA" id="ARBA00022679"/>
    </source>
</evidence>
<evidence type="ECO:0000313" key="13">
    <source>
        <dbReference type="Proteomes" id="UP000008068"/>
    </source>
</evidence>
<dbReference type="Gene3D" id="3.30.420.10">
    <property type="entry name" value="Ribonuclease H-like superfamily/Ribonuclease H"/>
    <property type="match status" value="1"/>
</dbReference>
<dbReference type="Pfam" id="PF17921">
    <property type="entry name" value="Integrase_H2C2"/>
    <property type="match status" value="1"/>
</dbReference>
<keyword evidence="7" id="KW-0695">RNA-directed DNA polymerase</keyword>
<evidence type="ECO:0000256" key="5">
    <source>
        <dbReference type="ARBA" id="ARBA00022759"/>
    </source>
</evidence>
<dbReference type="InterPro" id="IPR050951">
    <property type="entry name" value="Retrovirus_Pol_polyprotein"/>
</dbReference>
<organism evidence="13">
    <name type="scientific">Caenorhabditis brenneri</name>
    <name type="common">Nematode worm</name>
    <dbReference type="NCBI Taxonomy" id="135651"/>
    <lineage>
        <taxon>Eukaryota</taxon>
        <taxon>Metazoa</taxon>
        <taxon>Ecdysozoa</taxon>
        <taxon>Nematoda</taxon>
        <taxon>Chromadorea</taxon>
        <taxon>Rhabditida</taxon>
        <taxon>Rhabditina</taxon>
        <taxon>Rhabditomorpha</taxon>
        <taxon>Rhabditoidea</taxon>
        <taxon>Rhabditidae</taxon>
        <taxon>Peloderinae</taxon>
        <taxon>Caenorhabditis</taxon>
    </lineage>
</organism>
<dbReference type="Gene3D" id="3.30.70.270">
    <property type="match status" value="1"/>
</dbReference>
<evidence type="ECO:0000256" key="4">
    <source>
        <dbReference type="ARBA" id="ARBA00022722"/>
    </source>
</evidence>
<keyword evidence="3" id="KW-0548">Nucleotidyltransferase</keyword>
<evidence type="ECO:0000313" key="12">
    <source>
        <dbReference type="EMBL" id="EGT50971.1"/>
    </source>
</evidence>
<dbReference type="SMART" id="SM00343">
    <property type="entry name" value="ZnF_C2HC"/>
    <property type="match status" value="1"/>
</dbReference>
<dbReference type="InParanoid" id="G0N2P9"/>
<evidence type="ECO:0000256" key="8">
    <source>
        <dbReference type="PROSITE-ProRule" id="PRU00047"/>
    </source>
</evidence>
<dbReference type="GO" id="GO:0005737">
    <property type="term" value="C:cytoplasm"/>
    <property type="evidence" value="ECO:0007669"/>
    <property type="project" value="UniProtKB-ARBA"/>
</dbReference>
<dbReference type="EMBL" id="GL379831">
    <property type="protein sequence ID" value="EGT50971.1"/>
    <property type="molecule type" value="Genomic_DNA"/>
</dbReference>
<dbReference type="CDD" id="cd01647">
    <property type="entry name" value="RT_LTR"/>
    <property type="match status" value="1"/>
</dbReference>
<dbReference type="Gene3D" id="1.10.340.70">
    <property type="match status" value="1"/>
</dbReference>
<feature type="compositionally biased region" description="Low complexity" evidence="9">
    <location>
        <begin position="1276"/>
        <end position="1298"/>
    </location>
</feature>
<feature type="region of interest" description="Disordered" evidence="9">
    <location>
        <begin position="255"/>
        <end position="294"/>
    </location>
</feature>
<dbReference type="InterPro" id="IPR021109">
    <property type="entry name" value="Peptidase_aspartic_dom_sf"/>
</dbReference>
<dbReference type="InterPro" id="IPR041588">
    <property type="entry name" value="Integrase_H2C2"/>
</dbReference>
<keyword evidence="8" id="KW-0863">Zinc-finger</keyword>
<evidence type="ECO:0000256" key="6">
    <source>
        <dbReference type="ARBA" id="ARBA00022801"/>
    </source>
</evidence>
<dbReference type="InterPro" id="IPR041373">
    <property type="entry name" value="RT_RNaseH"/>
</dbReference>
<dbReference type="HOGENOM" id="CLU_000384_9_9_1"/>
<dbReference type="Gene3D" id="2.40.70.10">
    <property type="entry name" value="Acid Proteases"/>
    <property type="match status" value="1"/>
</dbReference>
<dbReference type="InterPro" id="IPR036875">
    <property type="entry name" value="Znf_CCHC_sf"/>
</dbReference>
<keyword evidence="4" id="KW-0540">Nuclease</keyword>
<dbReference type="Pfam" id="PF00078">
    <property type="entry name" value="RVT_1"/>
    <property type="match status" value="1"/>
</dbReference>
<keyword evidence="13" id="KW-1185">Reference proteome</keyword>
<keyword evidence="8" id="KW-0479">Metal-binding</keyword>
<evidence type="ECO:0000256" key="1">
    <source>
        <dbReference type="ARBA" id="ARBA00012493"/>
    </source>
</evidence>
<dbReference type="GO" id="GO:0042575">
    <property type="term" value="C:DNA polymerase complex"/>
    <property type="evidence" value="ECO:0007669"/>
    <property type="project" value="UniProtKB-ARBA"/>
</dbReference>
<dbReference type="Pfam" id="PF17917">
    <property type="entry name" value="RT_RNaseH"/>
    <property type="match status" value="1"/>
</dbReference>
<keyword evidence="8" id="KW-0862">Zinc</keyword>
<dbReference type="InterPro" id="IPR043502">
    <property type="entry name" value="DNA/RNA_pol_sf"/>
</dbReference>
<dbReference type="InterPro" id="IPR055510">
    <property type="entry name" value="DUF7083"/>
</dbReference>
<dbReference type="InterPro" id="IPR001584">
    <property type="entry name" value="Integrase_cat-core"/>
</dbReference>
<dbReference type="PROSITE" id="PS50994">
    <property type="entry name" value="INTEGRASE"/>
    <property type="match status" value="1"/>
</dbReference>
<dbReference type="SUPFAM" id="SSF50630">
    <property type="entry name" value="Acid proteases"/>
    <property type="match status" value="1"/>
</dbReference>
<dbReference type="Gene3D" id="3.10.10.10">
    <property type="entry name" value="HIV Type 1 Reverse Transcriptase, subunit A, domain 1"/>
    <property type="match status" value="1"/>
</dbReference>
<proteinExistence type="predicted"/>
<dbReference type="Pfam" id="PF13650">
    <property type="entry name" value="Asp_protease_2"/>
    <property type="match status" value="1"/>
</dbReference>
<dbReference type="InterPro" id="IPR043128">
    <property type="entry name" value="Rev_trsase/Diguanyl_cyclase"/>
</dbReference>
<dbReference type="InterPro" id="IPR000477">
    <property type="entry name" value="RT_dom"/>
</dbReference>
<dbReference type="FunFam" id="1.10.340.70:FF:000003">
    <property type="entry name" value="Protein CBG25708"/>
    <property type="match status" value="1"/>
</dbReference>
<evidence type="ECO:0000256" key="7">
    <source>
        <dbReference type="ARBA" id="ARBA00022918"/>
    </source>
</evidence>
<dbReference type="GO" id="GO:0019899">
    <property type="term" value="F:enzyme binding"/>
    <property type="evidence" value="ECO:0007669"/>
    <property type="project" value="UniProtKB-ARBA"/>
</dbReference>
<name>G0N2P9_CAEBE</name>
<dbReference type="Pfam" id="PF23309">
    <property type="entry name" value="DUF7083"/>
    <property type="match status" value="1"/>
</dbReference>
<dbReference type="FunFam" id="3.30.420.10:FF:000063">
    <property type="entry name" value="Retrovirus-related Pol polyprotein from transposon 297-like Protein"/>
    <property type="match status" value="1"/>
</dbReference>
<feature type="compositionally biased region" description="Polar residues" evidence="9">
    <location>
        <begin position="1305"/>
        <end position="1319"/>
    </location>
</feature>
<evidence type="ECO:0000256" key="9">
    <source>
        <dbReference type="SAM" id="MobiDB-lite"/>
    </source>
</evidence>
<keyword evidence="6" id="KW-0378">Hydrolase</keyword>
<dbReference type="SUPFAM" id="SSF53098">
    <property type="entry name" value="Ribonuclease H-like"/>
    <property type="match status" value="1"/>
</dbReference>
<dbReference type="Pfam" id="PF00098">
    <property type="entry name" value="zf-CCHC"/>
    <property type="match status" value="1"/>
</dbReference>
<dbReference type="PANTHER" id="PTHR37984:SF5">
    <property type="entry name" value="PROTEIN NYNRIN-LIKE"/>
    <property type="match status" value="1"/>
</dbReference>
<feature type="compositionally biased region" description="Polar residues" evidence="9">
    <location>
        <begin position="315"/>
        <end position="338"/>
    </location>
</feature>
<feature type="compositionally biased region" description="Polar residues" evidence="9">
    <location>
        <begin position="1259"/>
        <end position="1268"/>
    </location>
</feature>
<dbReference type="Gene3D" id="4.10.60.10">
    <property type="entry name" value="Zinc finger, CCHC-type"/>
    <property type="match status" value="1"/>
</dbReference>
<keyword evidence="5" id="KW-0255">Endonuclease</keyword>
<evidence type="ECO:0000259" key="10">
    <source>
        <dbReference type="PROSITE" id="PS50158"/>
    </source>
</evidence>
<reference evidence="13" key="1">
    <citation type="submission" date="2011-07" db="EMBL/GenBank/DDBJ databases">
        <authorList>
            <consortium name="Caenorhabditis brenneri Sequencing and Analysis Consortium"/>
            <person name="Wilson R.K."/>
        </authorList>
    </citation>
    <scope>NUCLEOTIDE SEQUENCE [LARGE SCALE GENOMIC DNA]</scope>
    <source>
        <strain evidence="13">PB2801</strain>
    </source>
</reference>
<dbReference type="SUPFAM" id="SSF57756">
    <property type="entry name" value="Retrovirus zinc finger-like domains"/>
    <property type="match status" value="1"/>
</dbReference>
<dbReference type="STRING" id="135651.G0N2P9"/>
<feature type="domain" description="Integrase catalytic" evidence="11">
    <location>
        <begin position="928"/>
        <end position="1081"/>
    </location>
</feature>
<dbReference type="GO" id="GO:0003964">
    <property type="term" value="F:RNA-directed DNA polymerase activity"/>
    <property type="evidence" value="ECO:0007669"/>
    <property type="project" value="UniProtKB-KW"/>
</dbReference>
<dbReference type="GO" id="GO:0004519">
    <property type="term" value="F:endonuclease activity"/>
    <property type="evidence" value="ECO:0007669"/>
    <property type="project" value="UniProtKB-KW"/>
</dbReference>
<feature type="compositionally biased region" description="Basic and acidic residues" evidence="9">
    <location>
        <begin position="282"/>
        <end position="291"/>
    </location>
</feature>